<gene>
    <name evidence="2" type="ORF">Q5Y72_06490</name>
</gene>
<dbReference type="Proteomes" id="UP001224997">
    <property type="component" value="Unassembled WGS sequence"/>
</dbReference>
<keyword evidence="3" id="KW-1185">Reference proteome</keyword>
<evidence type="ECO:0000313" key="3">
    <source>
        <dbReference type="Proteomes" id="UP001224997"/>
    </source>
</evidence>
<name>A0ABT9JC91_9RHOB</name>
<accession>A0ABT9JC91</accession>
<proteinExistence type="predicted"/>
<comment type="caution">
    <text evidence="2">The sequence shown here is derived from an EMBL/GenBank/DDBJ whole genome shotgun (WGS) entry which is preliminary data.</text>
</comment>
<evidence type="ECO:0000313" key="2">
    <source>
        <dbReference type="EMBL" id="MDP5306736.1"/>
    </source>
</evidence>
<protein>
    <submittedName>
        <fullName evidence="2">Uncharacterized protein</fullName>
    </submittedName>
</protein>
<feature type="compositionally biased region" description="Gly residues" evidence="1">
    <location>
        <begin position="1"/>
        <end position="11"/>
    </location>
</feature>
<reference evidence="2 3" key="1">
    <citation type="submission" date="2023-08" db="EMBL/GenBank/DDBJ databases">
        <authorList>
            <person name="Park J.-S."/>
        </authorList>
    </citation>
    <scope>NUCLEOTIDE SEQUENCE [LARGE SCALE GENOMIC DNA]</scope>
    <source>
        <strain evidence="2 3">2205BS29-5</strain>
    </source>
</reference>
<organism evidence="2 3">
    <name type="scientific">Paracoccus spongiarum</name>
    <dbReference type="NCBI Taxonomy" id="3064387"/>
    <lineage>
        <taxon>Bacteria</taxon>
        <taxon>Pseudomonadati</taxon>
        <taxon>Pseudomonadota</taxon>
        <taxon>Alphaproteobacteria</taxon>
        <taxon>Rhodobacterales</taxon>
        <taxon>Paracoccaceae</taxon>
        <taxon>Paracoccus</taxon>
    </lineage>
</organism>
<dbReference type="EMBL" id="JAVAMQ010000004">
    <property type="protein sequence ID" value="MDP5306736.1"/>
    <property type="molecule type" value="Genomic_DNA"/>
</dbReference>
<dbReference type="RefSeq" id="WP_305962578.1">
    <property type="nucleotide sequence ID" value="NZ_JAVAMQ010000004.1"/>
</dbReference>
<evidence type="ECO:0000256" key="1">
    <source>
        <dbReference type="SAM" id="MobiDB-lite"/>
    </source>
</evidence>
<feature type="region of interest" description="Disordered" evidence="1">
    <location>
        <begin position="1"/>
        <end position="53"/>
    </location>
</feature>
<sequence length="75" mass="7757">MSGRDAGGGIFTGDFRERPYWWGDSPPDATPPDDLPGRADAMVTGSSQGGLHAPLHLSRAGRVVVVQEAGLPGQG</sequence>